<dbReference type="OMA" id="CLEHEEV"/>
<proteinExistence type="predicted"/>
<dbReference type="PANTHER" id="PTHR36766:SF42">
    <property type="entry name" value="NB-ARC DOMAIN DISEASE RESISTANCE PROTEIN"/>
    <property type="match status" value="1"/>
</dbReference>
<dbReference type="Proteomes" id="UP000008827">
    <property type="component" value="Chromosome 3"/>
</dbReference>
<feature type="domain" description="NB-ARC" evidence="6">
    <location>
        <begin position="170"/>
        <end position="259"/>
    </location>
</feature>
<dbReference type="InParanoid" id="A0A0R0KGT7"/>
<dbReference type="GO" id="GO:0006952">
    <property type="term" value="P:defense response"/>
    <property type="evidence" value="ECO:0007669"/>
    <property type="project" value="UniProtKB-KW"/>
</dbReference>
<feature type="domain" description="Disease resistance N-terminal" evidence="7">
    <location>
        <begin position="25"/>
        <end position="76"/>
    </location>
</feature>
<dbReference type="InterPro" id="IPR027417">
    <property type="entry name" value="P-loop_NTPase"/>
</dbReference>
<feature type="coiled-coil region" evidence="5">
    <location>
        <begin position="102"/>
        <end position="129"/>
    </location>
</feature>
<keyword evidence="11" id="KW-1185">Reference proteome</keyword>
<reference evidence="10" key="2">
    <citation type="submission" date="2018-02" db="UniProtKB">
        <authorList>
            <consortium name="EnsemblPlants"/>
        </authorList>
    </citation>
    <scope>IDENTIFICATION</scope>
    <source>
        <strain evidence="10">Williams 82</strain>
    </source>
</reference>
<dbReference type="SUPFAM" id="SSF52540">
    <property type="entry name" value="P-loop containing nucleoside triphosphate hydrolases"/>
    <property type="match status" value="1"/>
</dbReference>
<gene>
    <name evidence="9" type="ORF">GLYMA_03G094000</name>
</gene>
<evidence type="ECO:0000256" key="4">
    <source>
        <dbReference type="ARBA" id="ARBA00022840"/>
    </source>
</evidence>
<evidence type="ECO:0000256" key="1">
    <source>
        <dbReference type="ARBA" id="ARBA00022737"/>
    </source>
</evidence>
<sequence length="323" mass="38005">MAEVVLEGVLGHLSSPVGKELGLFLATIKVVHEDVEEKQFSNGLVKIWLQNLKDTTHELKDIMNKYVYEELCLEHEEVKCCLSKRVQSSGLSSFHPMHVIFHYKLVRRMKRISEKLDELSEERKKLNWMRWFRREKVWHQTTSLFITEPKVYGREIDNDKIVEFFVNVASHSEDLFVYSIIGLGGLGKTTLAQLIFNYEKAVNHIELRIWVCVSEAISGRACENLDLDPLQRGPQDLFQRKRYFIVLDDVWDNQLQNRMRWNRKSLKTLHAKDVGDDVWNELYWRSFFQDIVTDEFGKVTSFKMHDHAQLVSKEVCCIANWVP</sequence>
<feature type="domain" description="Disease resistance protein winged helix" evidence="8">
    <location>
        <begin position="270"/>
        <end position="306"/>
    </location>
</feature>
<evidence type="ECO:0000256" key="3">
    <source>
        <dbReference type="ARBA" id="ARBA00022821"/>
    </source>
</evidence>
<dbReference type="Pfam" id="PF00931">
    <property type="entry name" value="NB-ARC"/>
    <property type="match status" value="1"/>
</dbReference>
<dbReference type="AlphaFoldDB" id="A0A0R0KGT7"/>
<protein>
    <submittedName>
        <fullName evidence="9 10">Uncharacterized protein</fullName>
    </submittedName>
</protein>
<dbReference type="GO" id="GO:0043531">
    <property type="term" value="F:ADP binding"/>
    <property type="evidence" value="ECO:0007669"/>
    <property type="project" value="InterPro"/>
</dbReference>
<dbReference type="Pfam" id="PF23559">
    <property type="entry name" value="WHD_DRP"/>
    <property type="match status" value="1"/>
</dbReference>
<dbReference type="GO" id="GO:0005524">
    <property type="term" value="F:ATP binding"/>
    <property type="evidence" value="ECO:0007669"/>
    <property type="project" value="UniProtKB-KW"/>
</dbReference>
<dbReference type="Gramene" id="KRH66254">
    <property type="protein sequence ID" value="KRH66254"/>
    <property type="gene ID" value="GLYMA_03G094000"/>
</dbReference>
<dbReference type="EMBL" id="CM000836">
    <property type="protein sequence ID" value="KRH66254.1"/>
    <property type="molecule type" value="Genomic_DNA"/>
</dbReference>
<evidence type="ECO:0000259" key="6">
    <source>
        <dbReference type="Pfam" id="PF00931"/>
    </source>
</evidence>
<dbReference type="InterPro" id="IPR041118">
    <property type="entry name" value="Rx_N"/>
</dbReference>
<evidence type="ECO:0000259" key="8">
    <source>
        <dbReference type="Pfam" id="PF23559"/>
    </source>
</evidence>
<evidence type="ECO:0000313" key="10">
    <source>
        <dbReference type="EnsemblPlants" id="KRH66254"/>
    </source>
</evidence>
<name>A0A0R0KGT7_SOYBN</name>
<keyword evidence="5" id="KW-0175">Coiled coil</keyword>
<dbReference type="Gene3D" id="3.40.50.300">
    <property type="entry name" value="P-loop containing nucleotide triphosphate hydrolases"/>
    <property type="match status" value="1"/>
</dbReference>
<keyword evidence="1" id="KW-0677">Repeat</keyword>
<reference evidence="9 10" key="1">
    <citation type="journal article" date="2010" name="Nature">
        <title>Genome sequence of the palaeopolyploid soybean.</title>
        <authorList>
            <person name="Schmutz J."/>
            <person name="Cannon S.B."/>
            <person name="Schlueter J."/>
            <person name="Ma J."/>
            <person name="Mitros T."/>
            <person name="Nelson W."/>
            <person name="Hyten D.L."/>
            <person name="Song Q."/>
            <person name="Thelen J.J."/>
            <person name="Cheng J."/>
            <person name="Xu D."/>
            <person name="Hellsten U."/>
            <person name="May G.D."/>
            <person name="Yu Y."/>
            <person name="Sakurai T."/>
            <person name="Umezawa T."/>
            <person name="Bhattacharyya M.K."/>
            <person name="Sandhu D."/>
            <person name="Valliyodan B."/>
            <person name="Lindquist E."/>
            <person name="Peto M."/>
            <person name="Grant D."/>
            <person name="Shu S."/>
            <person name="Goodstein D."/>
            <person name="Barry K."/>
            <person name="Futrell-Griggs M."/>
            <person name="Abernathy B."/>
            <person name="Du J."/>
            <person name="Tian Z."/>
            <person name="Zhu L."/>
            <person name="Gill N."/>
            <person name="Joshi T."/>
            <person name="Libault M."/>
            <person name="Sethuraman A."/>
            <person name="Zhang X.-C."/>
            <person name="Shinozaki K."/>
            <person name="Nguyen H.T."/>
            <person name="Wing R.A."/>
            <person name="Cregan P."/>
            <person name="Specht J."/>
            <person name="Grimwood J."/>
            <person name="Rokhsar D."/>
            <person name="Stacey G."/>
            <person name="Shoemaker R.C."/>
            <person name="Jackson S.A."/>
        </authorList>
    </citation>
    <scope>NUCLEOTIDE SEQUENCE</scope>
    <source>
        <strain evidence="10">cv. Williams 82</strain>
        <tissue evidence="9">Callus</tissue>
    </source>
</reference>
<dbReference type="PRINTS" id="PR00364">
    <property type="entry name" value="DISEASERSIST"/>
</dbReference>
<dbReference type="InterPro" id="IPR002182">
    <property type="entry name" value="NB-ARC"/>
</dbReference>
<evidence type="ECO:0000256" key="5">
    <source>
        <dbReference type="SAM" id="Coils"/>
    </source>
</evidence>
<organism evidence="9">
    <name type="scientific">Glycine max</name>
    <name type="common">Soybean</name>
    <name type="synonym">Glycine hispida</name>
    <dbReference type="NCBI Taxonomy" id="3847"/>
    <lineage>
        <taxon>Eukaryota</taxon>
        <taxon>Viridiplantae</taxon>
        <taxon>Streptophyta</taxon>
        <taxon>Embryophyta</taxon>
        <taxon>Tracheophyta</taxon>
        <taxon>Spermatophyta</taxon>
        <taxon>Magnoliopsida</taxon>
        <taxon>eudicotyledons</taxon>
        <taxon>Gunneridae</taxon>
        <taxon>Pentapetalae</taxon>
        <taxon>rosids</taxon>
        <taxon>fabids</taxon>
        <taxon>Fabales</taxon>
        <taxon>Fabaceae</taxon>
        <taxon>Papilionoideae</taxon>
        <taxon>50 kb inversion clade</taxon>
        <taxon>NPAAA clade</taxon>
        <taxon>indigoferoid/millettioid clade</taxon>
        <taxon>Phaseoleae</taxon>
        <taxon>Glycine</taxon>
        <taxon>Glycine subgen. Soja</taxon>
    </lineage>
</organism>
<evidence type="ECO:0000313" key="9">
    <source>
        <dbReference type="EMBL" id="KRH66254.1"/>
    </source>
</evidence>
<evidence type="ECO:0000313" key="11">
    <source>
        <dbReference type="Proteomes" id="UP000008827"/>
    </source>
</evidence>
<keyword evidence="4" id="KW-0067">ATP-binding</keyword>
<dbReference type="Gene3D" id="1.20.5.4130">
    <property type="match status" value="1"/>
</dbReference>
<reference evidence="9" key="3">
    <citation type="submission" date="2018-07" db="EMBL/GenBank/DDBJ databases">
        <title>WGS assembly of Glycine max.</title>
        <authorList>
            <person name="Schmutz J."/>
            <person name="Cannon S."/>
            <person name="Schlueter J."/>
            <person name="Ma J."/>
            <person name="Mitros T."/>
            <person name="Nelson W."/>
            <person name="Hyten D."/>
            <person name="Song Q."/>
            <person name="Thelen J."/>
            <person name="Cheng J."/>
            <person name="Xu D."/>
            <person name="Hellsten U."/>
            <person name="May G."/>
            <person name="Yu Y."/>
            <person name="Sakurai T."/>
            <person name="Umezawa T."/>
            <person name="Bhattacharyya M."/>
            <person name="Sandhu D."/>
            <person name="Valliyodan B."/>
            <person name="Lindquist E."/>
            <person name="Peto M."/>
            <person name="Grant D."/>
            <person name="Shu S."/>
            <person name="Goodstein D."/>
            <person name="Barry K."/>
            <person name="Futrell-Griggs M."/>
            <person name="Abernathy B."/>
            <person name="Du J."/>
            <person name="Tian Z."/>
            <person name="Zhu L."/>
            <person name="Gill N."/>
            <person name="Joshi T."/>
            <person name="Libault M."/>
            <person name="Sethuraman A."/>
            <person name="Zhang X."/>
            <person name="Shinozaki K."/>
            <person name="Nguyen H."/>
            <person name="Wing R."/>
            <person name="Cregan P."/>
            <person name="Specht J."/>
            <person name="Grimwood J."/>
            <person name="Rokhsar D."/>
            <person name="Stacey G."/>
            <person name="Shoemaker R."/>
            <person name="Jackson S."/>
        </authorList>
    </citation>
    <scope>NUCLEOTIDE SEQUENCE</scope>
    <source>
        <tissue evidence="9">Callus</tissue>
    </source>
</reference>
<accession>A0A0R0KGT7</accession>
<keyword evidence="3" id="KW-0611">Plant defense</keyword>
<keyword evidence="2" id="KW-0547">Nucleotide-binding</keyword>
<dbReference type="InterPro" id="IPR058922">
    <property type="entry name" value="WHD_DRP"/>
</dbReference>
<evidence type="ECO:0000256" key="2">
    <source>
        <dbReference type="ARBA" id="ARBA00022741"/>
    </source>
</evidence>
<evidence type="ECO:0000259" key="7">
    <source>
        <dbReference type="Pfam" id="PF18052"/>
    </source>
</evidence>
<dbReference type="PANTHER" id="PTHR36766">
    <property type="entry name" value="PLANT BROAD-SPECTRUM MILDEW RESISTANCE PROTEIN RPW8"/>
    <property type="match status" value="1"/>
</dbReference>
<dbReference type="EnsemblPlants" id="KRH66254">
    <property type="protein sequence ID" value="KRH66254"/>
    <property type="gene ID" value="GLYMA_03G094000"/>
</dbReference>
<dbReference type="Pfam" id="PF18052">
    <property type="entry name" value="Rx_N"/>
    <property type="match status" value="1"/>
</dbReference>